<sequence length="1717" mass="192116">EDGRAQDLNTSLDGVMNHQQKHISRHHRSASPNTSLQEAVSYGSPRRFHQTAGGSYSARLHVKAGHDRPMSMLDSDSGVGSFTGRNGGLSRSRSLSRLHTPGSPGGDTNSISSMSGSQPNSATMLHPTSQTDRSLREMQAALDDSESRRAVLMVKLKEAQTTLELQGDRLKKIESSAKENSLLAEDLKKKEKEYRMKISQLESAEKENQMLQVDNMRLREEMQERISALDYQLKYLKSQHHNSESENNKRISLLDHTTMALSLLEEENSKLQQEKEKLHSEIALLRDAFCLTKTRFGALDEENKTIKNESIRLKEDNSALSKKVQEMAGQMIELRSLLQAVKDENERLSTTWRSSAEDKTRAARQVEGYQDTISDIKARLAATSADRDRLFQEKLEMNGKIQQMVLDKEQLMKAKLNLEDQLNEQASKSPGVSSKAMDVRRDFDQRELNKELASVKKVSEELSSELATLKSQYERSLEQVASLERSKAVLHSQSDLVEQERRRMQSEIDRLNQALSDKNHEQNRTHDYQDEQIQRMRTDLKEMRYQKNEHENKIQELEARLAHANEGLREGTALQHSELDTWKNTCERLTSSVTRKESELQNLTDRCHEMEDTVSGLRQEIRVLKDKNEMLSDRDEEAERLKDEVRRLLQEKAENEQMIRLLETQKSVLTKNVSFYAQSRPGPVVLEKSSGSQIEQCIFSPCTDCEIEQCRTPEESSRKVSQCIFSSGRNNGIEQHGAQEEPVPQMARCMSSPSTNTENEQSDALEKCSATQITQYIFSPGTESESKKSSSPGQSSPHTVQSILPPGANNETEQTDALEESGPFQMKQYIPSSDIKETEQNLLISSNSGQSHVKSCMSKTADSTVRACSLTDEKHLLPTNLQSKYGKVESNLNFSIDGPETLADKCIDEYRPCDQQCQKTHEKCWEFNRKNQQSLGDFENFKCHTMLSSTLKENVEESDLKELPSTRTSKEEIAVEPIYQTKAEPDNFSLKHLNLYDDFKFWDHFFEIDILAYVAMTEEREISPGDMALAGDISEDSLSRLSELEHLSEQIDKLRTENEQLRKSKFDLEMIRDKLVQEKEEVLAKSESVFNRPDLEELESKIGELRDANRQLRDMNETLTQKLDQVDQENSKMKQTLGNGISKTEAEKLHEENVRLQAEFNDLKHEYGALDAKHQRFVINYGHDGEVAAKEKQDMIKLRKERDAIQKQVTLLQGQLNLMEGSKKRSEEQISKLTAELGETRAQLKQKEFSSSRVADGEETASRQEVERLKRELESARDNIRVQEKMMKNLREESLEDVSSELQQMRGKLQELMGEIKSKDHTIETLELDVRRSRGEAEVRSEEVNQLREAVRQMESENEALREEVTQIRDTLASDLAGEQKEEQEMALKRSRSAKSLQEELAEAVKAKQNGTFNKNRNQSSFLSKSLSSLEPRPASAPPSPDTESSDRPATEGSHRLQSLISKYRSHGDRDEQTSSASSSPAPGDGLRGVRPLPGFVSSKIVSPKGRFGGGAGGGLGGAPSKAPMRRTSQEGGSSQETPISPLARQDGVVLATTSTSPISAASSTTTRPGRKMLPPPPTSPKPTLSALSALAASTSSSSELPVANTTSTTSISTPSSTKSSFMRTSAPSPAKTSPILSSPRRERDSSPLASLRATLPSSSSASSNVNNNNSSASTGGSKSLGSSGLGQSLSASLEGPINTQTSGSGDHKEINALIQK</sequence>
<dbReference type="PANTHER" id="PTHR23159">
    <property type="entry name" value="CENTROSOMAL PROTEIN 2"/>
    <property type="match status" value="1"/>
</dbReference>
<feature type="compositionally biased region" description="Polar residues" evidence="2">
    <location>
        <begin position="1409"/>
        <end position="1419"/>
    </location>
</feature>
<feature type="coiled-coil region" evidence="1">
    <location>
        <begin position="254"/>
        <end position="288"/>
    </location>
</feature>
<keyword evidence="4" id="KW-1185">Reference proteome</keyword>
<feature type="coiled-coil region" evidence="1">
    <location>
        <begin position="1044"/>
        <end position="1071"/>
    </location>
</feature>
<feature type="compositionally biased region" description="Low complexity" evidence="2">
    <location>
        <begin position="1552"/>
        <end position="1567"/>
    </location>
</feature>
<feature type="coiled-coil region" evidence="1">
    <location>
        <begin position="324"/>
        <end position="351"/>
    </location>
</feature>
<evidence type="ECO:0000313" key="4">
    <source>
        <dbReference type="Proteomes" id="UP000735302"/>
    </source>
</evidence>
<feature type="coiled-coil region" evidence="1">
    <location>
        <begin position="401"/>
        <end position="665"/>
    </location>
</feature>
<comment type="caution">
    <text evidence="3">The sequence shown here is derived from an EMBL/GenBank/DDBJ whole genome shotgun (WGS) entry which is preliminary data.</text>
</comment>
<feature type="compositionally biased region" description="Low complexity" evidence="2">
    <location>
        <begin position="1647"/>
        <end position="1694"/>
    </location>
</feature>
<feature type="region of interest" description="Disordered" evidence="2">
    <location>
        <begin position="1244"/>
        <end position="1271"/>
    </location>
</feature>
<feature type="compositionally biased region" description="Basic and acidic residues" evidence="2">
    <location>
        <begin position="1445"/>
        <end position="1455"/>
    </location>
</feature>
<feature type="compositionally biased region" description="Basic and acidic residues" evidence="2">
    <location>
        <begin position="1260"/>
        <end position="1271"/>
    </location>
</feature>
<feature type="compositionally biased region" description="Basic residues" evidence="2">
    <location>
        <begin position="19"/>
        <end position="29"/>
    </location>
</feature>
<feature type="compositionally biased region" description="Basic and acidic residues" evidence="2">
    <location>
        <begin position="1378"/>
        <end position="1388"/>
    </location>
</feature>
<feature type="region of interest" description="Disordered" evidence="2">
    <location>
        <begin position="780"/>
        <end position="823"/>
    </location>
</feature>
<feature type="region of interest" description="Disordered" evidence="2">
    <location>
        <begin position="1375"/>
        <end position="1717"/>
    </location>
</feature>
<evidence type="ECO:0000313" key="3">
    <source>
        <dbReference type="EMBL" id="GFO24555.1"/>
    </source>
</evidence>
<dbReference type="Gene3D" id="1.10.287.1490">
    <property type="match status" value="1"/>
</dbReference>
<feature type="compositionally biased region" description="Polar residues" evidence="2">
    <location>
        <begin position="1622"/>
        <end position="1637"/>
    </location>
</feature>
<feature type="non-terminal residue" evidence="3">
    <location>
        <position position="1"/>
    </location>
</feature>
<feature type="compositionally biased region" description="Low complexity" evidence="2">
    <location>
        <begin position="1420"/>
        <end position="1430"/>
    </location>
</feature>
<feature type="coiled-coil region" evidence="1">
    <location>
        <begin position="173"/>
        <end position="221"/>
    </location>
</feature>
<feature type="compositionally biased region" description="Low complexity" evidence="2">
    <location>
        <begin position="1582"/>
        <end position="1599"/>
    </location>
</feature>
<dbReference type="Proteomes" id="UP000735302">
    <property type="component" value="Unassembled WGS sequence"/>
</dbReference>
<feature type="region of interest" description="Disordered" evidence="2">
    <location>
        <begin position="17"/>
        <end position="53"/>
    </location>
</feature>
<feature type="compositionally biased region" description="Low complexity" evidence="2">
    <location>
        <begin position="1606"/>
        <end position="1621"/>
    </location>
</feature>
<feature type="compositionally biased region" description="Low complexity" evidence="2">
    <location>
        <begin position="88"/>
        <end position="98"/>
    </location>
</feature>
<feature type="compositionally biased region" description="Polar residues" evidence="2">
    <location>
        <begin position="106"/>
        <end position="129"/>
    </location>
</feature>
<reference evidence="3 4" key="1">
    <citation type="journal article" date="2021" name="Elife">
        <title>Chloroplast acquisition without the gene transfer in kleptoplastic sea slugs, Plakobranchus ocellatus.</title>
        <authorList>
            <person name="Maeda T."/>
            <person name="Takahashi S."/>
            <person name="Yoshida T."/>
            <person name="Shimamura S."/>
            <person name="Takaki Y."/>
            <person name="Nagai Y."/>
            <person name="Toyoda A."/>
            <person name="Suzuki Y."/>
            <person name="Arimoto A."/>
            <person name="Ishii H."/>
            <person name="Satoh N."/>
            <person name="Nishiyama T."/>
            <person name="Hasebe M."/>
            <person name="Maruyama T."/>
            <person name="Minagawa J."/>
            <person name="Obokata J."/>
            <person name="Shigenobu S."/>
        </authorList>
    </citation>
    <scope>NUCLEOTIDE SEQUENCE [LARGE SCALE GENOMIC DNA]</scope>
</reference>
<protein>
    <submittedName>
        <fullName evidence="3">Laminin subunit alpha-3</fullName>
    </submittedName>
</protein>
<feature type="compositionally biased region" description="Gly residues" evidence="2">
    <location>
        <begin position="1507"/>
        <end position="1518"/>
    </location>
</feature>
<organism evidence="3 4">
    <name type="scientific">Plakobranchus ocellatus</name>
    <dbReference type="NCBI Taxonomy" id="259542"/>
    <lineage>
        <taxon>Eukaryota</taxon>
        <taxon>Metazoa</taxon>
        <taxon>Spiralia</taxon>
        <taxon>Lophotrochozoa</taxon>
        <taxon>Mollusca</taxon>
        <taxon>Gastropoda</taxon>
        <taxon>Heterobranchia</taxon>
        <taxon>Euthyneura</taxon>
        <taxon>Panpulmonata</taxon>
        <taxon>Sacoglossa</taxon>
        <taxon>Placobranchoidea</taxon>
        <taxon>Plakobranchidae</taxon>
        <taxon>Plakobranchus</taxon>
    </lineage>
</organism>
<feature type="compositionally biased region" description="Polar residues" evidence="2">
    <location>
        <begin position="1530"/>
        <end position="1539"/>
    </location>
</feature>
<feature type="region of interest" description="Disordered" evidence="2">
    <location>
        <begin position="730"/>
        <end position="766"/>
    </location>
</feature>
<evidence type="ECO:0000256" key="1">
    <source>
        <dbReference type="SAM" id="Coils"/>
    </source>
</evidence>
<feature type="compositionally biased region" description="Low complexity" evidence="2">
    <location>
        <begin position="780"/>
        <end position="796"/>
    </location>
</feature>
<feature type="region of interest" description="Disordered" evidence="2">
    <location>
        <begin position="68"/>
        <end position="129"/>
    </location>
</feature>
<keyword evidence="1" id="KW-0175">Coiled coil</keyword>
<name>A0AAV4BZI5_9GAST</name>
<evidence type="ECO:0000256" key="2">
    <source>
        <dbReference type="SAM" id="MobiDB-lite"/>
    </source>
</evidence>
<gene>
    <name evidence="3" type="ORF">PoB_005106000</name>
</gene>
<accession>A0AAV4BZI5</accession>
<dbReference type="PANTHER" id="PTHR23159:SF60">
    <property type="entry name" value="SPINDLE ASSEMBLY ABNORMAL PROTEIN 4"/>
    <property type="match status" value="1"/>
</dbReference>
<proteinExistence type="predicted"/>
<dbReference type="EMBL" id="BLXT01005617">
    <property type="protein sequence ID" value="GFO24555.1"/>
    <property type="molecule type" value="Genomic_DNA"/>
</dbReference>